<dbReference type="Proteomes" id="UP000537131">
    <property type="component" value="Unassembled WGS sequence"/>
</dbReference>
<proteinExistence type="predicted"/>
<dbReference type="SUPFAM" id="SSF54862">
    <property type="entry name" value="4Fe-4S ferredoxins"/>
    <property type="match status" value="1"/>
</dbReference>
<reference evidence="2 3" key="1">
    <citation type="submission" date="2020-06" db="EMBL/GenBank/DDBJ databases">
        <title>Complete Genome Sequence of Clostridium muelleri sp. nov. P21T, an Acid-Alcohol Producing Acetogen Isolated from Old Hay.</title>
        <authorList>
            <person name="Duncan K.E."/>
            <person name="Tanner R.S."/>
        </authorList>
    </citation>
    <scope>NUCLEOTIDE SEQUENCE [LARGE SCALE GENOMIC DNA]</scope>
    <source>
        <strain evidence="2 3">P21</strain>
    </source>
</reference>
<dbReference type="AlphaFoldDB" id="A0A7Y0EKS5"/>
<dbReference type="RefSeq" id="WP_169299794.1">
    <property type="nucleotide sequence ID" value="NZ_JABBNI010000063.1"/>
</dbReference>
<organism evidence="2 3">
    <name type="scientific">Clostridium muellerianum</name>
    <dbReference type="NCBI Taxonomy" id="2716538"/>
    <lineage>
        <taxon>Bacteria</taxon>
        <taxon>Bacillati</taxon>
        <taxon>Bacillota</taxon>
        <taxon>Clostridia</taxon>
        <taxon>Eubacteriales</taxon>
        <taxon>Clostridiaceae</taxon>
        <taxon>Clostridium</taxon>
    </lineage>
</organism>
<evidence type="ECO:0000313" key="2">
    <source>
        <dbReference type="EMBL" id="NMM65211.1"/>
    </source>
</evidence>
<evidence type="ECO:0000313" key="3">
    <source>
        <dbReference type="Proteomes" id="UP000537131"/>
    </source>
</evidence>
<feature type="domain" description="4Fe-4S ferredoxin-type" evidence="1">
    <location>
        <begin position="5"/>
        <end position="34"/>
    </location>
</feature>
<gene>
    <name evidence="2" type="ORF">HBE96_21750</name>
</gene>
<dbReference type="InterPro" id="IPR017896">
    <property type="entry name" value="4Fe4S_Fe-S-bd"/>
</dbReference>
<comment type="caution">
    <text evidence="2">The sequence shown here is derived from an EMBL/GenBank/DDBJ whole genome shotgun (WGS) entry which is preliminary data.</text>
</comment>
<sequence>MENKKSLQIDAERCVGCRKCENTCIMEAITIIDEVGYIDISLCNNCGMCISVCHKHAIR</sequence>
<protein>
    <submittedName>
        <fullName evidence="2">4Fe-4S binding protein</fullName>
    </submittedName>
</protein>
<accession>A0A7Y0EKS5</accession>
<dbReference type="PROSITE" id="PS51379">
    <property type="entry name" value="4FE4S_FER_2"/>
    <property type="match status" value="2"/>
</dbReference>
<feature type="domain" description="4Fe-4S ferredoxin-type" evidence="1">
    <location>
        <begin position="37"/>
        <end position="59"/>
    </location>
</feature>
<dbReference type="Gene3D" id="3.30.70.20">
    <property type="match status" value="1"/>
</dbReference>
<keyword evidence="3" id="KW-1185">Reference proteome</keyword>
<name>A0A7Y0EKS5_9CLOT</name>
<dbReference type="Pfam" id="PF12838">
    <property type="entry name" value="Fer4_7"/>
    <property type="match status" value="1"/>
</dbReference>
<dbReference type="EMBL" id="JABBNI010000063">
    <property type="protein sequence ID" value="NMM65211.1"/>
    <property type="molecule type" value="Genomic_DNA"/>
</dbReference>
<evidence type="ECO:0000259" key="1">
    <source>
        <dbReference type="PROSITE" id="PS51379"/>
    </source>
</evidence>